<proteinExistence type="predicted"/>
<accession>A0A409VV07</accession>
<keyword evidence="4" id="KW-1185">Reference proteome</keyword>
<evidence type="ECO:0000259" key="2">
    <source>
        <dbReference type="Pfam" id="PF13391"/>
    </source>
</evidence>
<dbReference type="STRING" id="231916.A0A409VV07"/>
<dbReference type="InParanoid" id="A0A409VV07"/>
<evidence type="ECO:0000256" key="1">
    <source>
        <dbReference type="SAM" id="MobiDB-lite"/>
    </source>
</evidence>
<name>A0A409VV07_9AGAR</name>
<evidence type="ECO:0000313" key="4">
    <source>
        <dbReference type="Proteomes" id="UP000284706"/>
    </source>
</evidence>
<dbReference type="EMBL" id="NHYE01005553">
    <property type="protein sequence ID" value="PPQ70081.1"/>
    <property type="molecule type" value="Genomic_DNA"/>
</dbReference>
<reference evidence="3 4" key="1">
    <citation type="journal article" date="2018" name="Evol. Lett.">
        <title>Horizontal gene cluster transfer increased hallucinogenic mushroom diversity.</title>
        <authorList>
            <person name="Reynolds H.T."/>
            <person name="Vijayakumar V."/>
            <person name="Gluck-Thaler E."/>
            <person name="Korotkin H.B."/>
            <person name="Matheny P.B."/>
            <person name="Slot J.C."/>
        </authorList>
    </citation>
    <scope>NUCLEOTIDE SEQUENCE [LARGE SCALE GENOMIC DNA]</scope>
    <source>
        <strain evidence="3 4">SRW20</strain>
    </source>
</reference>
<protein>
    <recommendedName>
        <fullName evidence="2">HNH nuclease domain-containing protein</fullName>
    </recommendedName>
</protein>
<dbReference type="OrthoDB" id="3133596at2759"/>
<sequence>MSTASSSVLSSSFLSKTPPSPTPSQSAAIRQCEIPLGLEKRVKDATSQLSGDRCIIRNTRESTCYSYLLPRGTPERILTRLEYAWGMGFGQLNVDSSSNVLHLSSDLHKSFQHALWILIPEDRNILKAYRRHKKRGPKENDFASLFPAGPYRYKLVPSRFLKFEVIERVPDLNSNSLEHGDNNDLSRSYSYPFSDFPTIVSHVHPRFVIYHAGRSLVGRQYTFLDARPDLLSAVERIISIYKSWTRPIPPPDIRSFVRMSKSLLHSDGHNIEDDCSDSSRVTRAERFDWRNQDDKERQPEVLERGMLIVFNALLPRDKTKTETISKWLSDVSTSPVKFDVDPLSATPLN</sequence>
<dbReference type="AlphaFoldDB" id="A0A409VV07"/>
<dbReference type="Pfam" id="PF13391">
    <property type="entry name" value="HNH_2"/>
    <property type="match status" value="1"/>
</dbReference>
<dbReference type="InterPro" id="IPR003615">
    <property type="entry name" value="HNH_nuc"/>
</dbReference>
<comment type="caution">
    <text evidence="3">The sequence shown here is derived from an EMBL/GenBank/DDBJ whole genome shotgun (WGS) entry which is preliminary data.</text>
</comment>
<feature type="domain" description="HNH nuclease" evidence="2">
    <location>
        <begin position="65"/>
        <end position="117"/>
    </location>
</feature>
<dbReference type="Proteomes" id="UP000284706">
    <property type="component" value="Unassembled WGS sequence"/>
</dbReference>
<feature type="compositionally biased region" description="Low complexity" evidence="1">
    <location>
        <begin position="1"/>
        <end position="17"/>
    </location>
</feature>
<feature type="region of interest" description="Disordered" evidence="1">
    <location>
        <begin position="1"/>
        <end position="27"/>
    </location>
</feature>
<evidence type="ECO:0000313" key="3">
    <source>
        <dbReference type="EMBL" id="PPQ70081.1"/>
    </source>
</evidence>
<organism evidence="3 4">
    <name type="scientific">Gymnopilus dilepis</name>
    <dbReference type="NCBI Taxonomy" id="231916"/>
    <lineage>
        <taxon>Eukaryota</taxon>
        <taxon>Fungi</taxon>
        <taxon>Dikarya</taxon>
        <taxon>Basidiomycota</taxon>
        <taxon>Agaricomycotina</taxon>
        <taxon>Agaricomycetes</taxon>
        <taxon>Agaricomycetidae</taxon>
        <taxon>Agaricales</taxon>
        <taxon>Agaricineae</taxon>
        <taxon>Hymenogastraceae</taxon>
        <taxon>Gymnopilus</taxon>
    </lineage>
</organism>
<gene>
    <name evidence="3" type="ORF">CVT26_013415</name>
</gene>